<dbReference type="Gene3D" id="2.10.25.10">
    <property type="entry name" value="Laminin"/>
    <property type="match status" value="2"/>
</dbReference>
<feature type="domain" description="EGF-like" evidence="4">
    <location>
        <begin position="344"/>
        <end position="380"/>
    </location>
</feature>
<feature type="signal peptide" evidence="3">
    <location>
        <begin position="1"/>
        <end position="22"/>
    </location>
</feature>
<feature type="domain" description="EGF-like" evidence="4">
    <location>
        <begin position="398"/>
        <end position="432"/>
    </location>
</feature>
<dbReference type="InterPro" id="IPR000742">
    <property type="entry name" value="EGF"/>
</dbReference>
<keyword evidence="3" id="KW-0732">Signal</keyword>
<organism evidence="5">
    <name type="scientific">Thraustotheca clavata</name>
    <dbReference type="NCBI Taxonomy" id="74557"/>
    <lineage>
        <taxon>Eukaryota</taxon>
        <taxon>Sar</taxon>
        <taxon>Stramenopiles</taxon>
        <taxon>Oomycota</taxon>
        <taxon>Saprolegniomycetes</taxon>
        <taxon>Saprolegniales</taxon>
        <taxon>Achlyaceae</taxon>
        <taxon>Thraustotheca</taxon>
    </lineage>
</organism>
<accession>A0A0A7CMB1</accession>
<dbReference type="PROSITE" id="PS50026">
    <property type="entry name" value="EGF_3"/>
    <property type="match status" value="3"/>
</dbReference>
<dbReference type="InterPro" id="IPR013111">
    <property type="entry name" value="EGF_extracell"/>
</dbReference>
<dbReference type="AlphaFoldDB" id="A0A0A7CMB1"/>
<protein>
    <submittedName>
        <fullName evidence="5">Secreted protein</fullName>
    </submittedName>
</protein>
<keyword evidence="1 2" id="KW-1015">Disulfide bond</keyword>
<feature type="chain" id="PRO_5002026704" evidence="3">
    <location>
        <begin position="23"/>
        <end position="688"/>
    </location>
</feature>
<reference evidence="5" key="1">
    <citation type="journal article" date="2014" name="Genome Biol. Evol.">
        <title>The secreted proteins of Achlya hypogyna and Thraustotheca clavata identify the ancestral oomycete secretome and reveal gene acquisitions by horizontal gene transfer.</title>
        <authorList>
            <person name="Misner I."/>
            <person name="Blouin N."/>
            <person name="Leonard G."/>
            <person name="Richards T.A."/>
            <person name="Lane C.E."/>
        </authorList>
    </citation>
    <scope>NUCLEOTIDE SEQUENCE</scope>
    <source>
        <strain evidence="5">ATCC 34112</strain>
    </source>
</reference>
<name>A0A0A7CMB1_9STRA</name>
<feature type="disulfide bond" evidence="2">
    <location>
        <begin position="422"/>
        <end position="431"/>
    </location>
</feature>
<dbReference type="PANTHER" id="PTHR24035">
    <property type="entry name" value="MULTIPLE EPIDERMAL GROWTH FACTOR-LIKE DOMAINS PROTEIN"/>
    <property type="match status" value="1"/>
</dbReference>
<dbReference type="PROSITE" id="PS01186">
    <property type="entry name" value="EGF_2"/>
    <property type="match status" value="3"/>
</dbReference>
<sequence>MLWVAGLVVLVGASCPIAPSSGRVCNGHGRCTILSECECDAISSGFDCSQMLCPRGLAWAGDAIGVDQIHVPVECSNRGTCDRAHGKCVCDVGFTGIACDKLACFSECSHSGTCVTMMEYAENNSPYGYTYTNVWDSTMIRGCVCDAGATEADCSKQACPMGDDPMTTGQMNEKQLLRCTGTGTFQLQFKGKTTRLIPSTASVSDLMSSILALGATGALSITFSTGNQVCLASGQNIVSIEFISNFGPQPPYIAQMVNSQGVLQLTGGTVTIATAGGTLGVYSSVAGTKEYVPCSNRGYCSSMTGVCSCYLYPMPGFRSSNGYGAVGIRGDCGAPDNTNYYGGPIKGCPGYLPCSGHGVCSGSPAFACRCAAGWTSGDCSLRTCPKGYSWFNLPASSNIAHQMLQQCSNAGTCDPTTGECTCFPPFMGPACEFRKPKISTNFRQHIVKCPIVSERVCSGHGVCLTLSELAMATTIDGVSAGFSYGATPNNPLTWDALKIKGCKCDPGFFGYDCNFRTFQACPTGDDPSTMGQMNAVQQITCRATGGVFQLGFRGEYSDYLPFDSDADDVQDALLNLPTIHGIDVQFTQLGWNLIILGACINGNTMTITFTQDFGNLPLLQFVGSSLSLVVPSTVSTLVRGTKEDAVCSNHGTCDTTTGICSCGLGYTSSDGNGKPGTRQDCGYVKPFH</sequence>
<feature type="disulfide bond" evidence="2">
    <location>
        <begin position="90"/>
        <end position="99"/>
    </location>
</feature>
<dbReference type="PANTHER" id="PTHR24035:SF109">
    <property type="entry name" value="PROTEIN DRAPER"/>
    <property type="match status" value="1"/>
</dbReference>
<evidence type="ECO:0000256" key="1">
    <source>
        <dbReference type="ARBA" id="ARBA00023157"/>
    </source>
</evidence>
<dbReference type="Pfam" id="PF07974">
    <property type="entry name" value="EGF_2"/>
    <property type="match status" value="3"/>
</dbReference>
<dbReference type="SMART" id="SM00181">
    <property type="entry name" value="EGF"/>
    <property type="match status" value="6"/>
</dbReference>
<keyword evidence="2" id="KW-0245">EGF-like domain</keyword>
<dbReference type="PRINTS" id="PR00011">
    <property type="entry name" value="EGFLAMININ"/>
</dbReference>
<dbReference type="PROSITE" id="PS00022">
    <property type="entry name" value="EGF_1"/>
    <property type="match status" value="2"/>
</dbReference>
<evidence type="ECO:0000256" key="3">
    <source>
        <dbReference type="SAM" id="SignalP"/>
    </source>
</evidence>
<comment type="caution">
    <text evidence="2">Lacks conserved residue(s) required for the propagation of feature annotation.</text>
</comment>
<evidence type="ECO:0000259" key="4">
    <source>
        <dbReference type="PROSITE" id="PS50026"/>
    </source>
</evidence>
<dbReference type="InterPro" id="IPR052108">
    <property type="entry name" value="MEGF/SIB"/>
</dbReference>
<feature type="disulfide bond" evidence="2">
    <location>
        <begin position="370"/>
        <end position="379"/>
    </location>
</feature>
<evidence type="ECO:0000256" key="2">
    <source>
        <dbReference type="PROSITE-ProRule" id="PRU00076"/>
    </source>
</evidence>
<evidence type="ECO:0000313" key="5">
    <source>
        <dbReference type="EMBL" id="AIG55554.1"/>
    </source>
</evidence>
<proteinExistence type="predicted"/>
<dbReference type="EMBL" id="KM038093">
    <property type="protein sequence ID" value="AIG55554.1"/>
    <property type="molecule type" value="Genomic_DNA"/>
</dbReference>
<feature type="domain" description="EGF-like" evidence="4">
    <location>
        <begin position="67"/>
        <end position="100"/>
    </location>
</feature>